<feature type="region of interest" description="Disordered" evidence="4">
    <location>
        <begin position="3167"/>
        <end position="3233"/>
    </location>
</feature>
<dbReference type="PROSITE" id="PS50818">
    <property type="entry name" value="INTEIN_C_TER"/>
    <property type="match status" value="1"/>
</dbReference>
<dbReference type="Gene3D" id="2.180.10.10">
    <property type="entry name" value="RHS repeat-associated core"/>
    <property type="match status" value="3"/>
</dbReference>
<dbReference type="Gene3D" id="2.170.16.10">
    <property type="entry name" value="Hedgehog/Intein (Hint) domain"/>
    <property type="match status" value="1"/>
</dbReference>
<dbReference type="Proteomes" id="UP000274694">
    <property type="component" value="Unassembled WGS sequence"/>
</dbReference>
<sequence length="3531" mass="374072">MGRSPDRGHYVDSPRAQDNAPVRPAKGELKLRKSYRPETGNRTTRAAQGFQSGVSKHLPEASTSTSDVFQNADGSYTRRVHASAVNFKDGQGRWQRIDNGLVGKGGRLRARAVPIDVTLNPTLEAADGPLVRMNLGGGRILGYDLAGGTISAAVIEGSAATYRSVFPGVDLTLRLNGSEVKETLTFHSADVATEYLYPLHLSGLTVRLDDDGQVVFVDPAGKTAAVMPAGWMQDSKVDQTGARTTSHGVRYDIVDHGDGQALKVTIDGAWLRDPARTFPVELDPTTGTIATTTGDTYVQSGSTAVRSTEDNVAVGTFGSGKAKALLPFPTFGTTYAGRRLSAADLNLFMSYQGIGNGTCAARRFDVHRVTQNWWASSVTYDTFPTYSASIGNASPSSTAACGNNGNPPNRTVGTWVSVPLNPAEVNEWVTGASNYGLALTASETDTAAWKRFTSTDAGVKCNNSVYGLISCGPFIDVTYTDNVAPQVDTRYPSNNATLDTLTPELIAQGHDSDNWPAKGLRYNFIVYNEQGTQITSSGWVAGGVWKVPAGVLAWKKSYLYAVQANDFSSTGPTTPMYAFTTQVPQPVVSSALAQNGDRGYDGNVGNYTTSDTDAQIASVGPALTVNRDYNSLDTRLDNAFGRGWSSIVDMRASEIRDASGNLQTVAVRYPTGQEVAFGRNNDGTWVAPLGRQSVFKPITGGYSLTDKDVTSYEFTQAAGSGHYRITKITDASGRALVFRYDADGQVDRMTSNASGRALSISWSTPAGATVPHVASVTTDPVVVSDPASKQTWTYTYDGDLLTSVCEPGAGSGCATYRYTSVSQHANTVLNSDPYAFWRLNDAAGATAATSAVISADGANTGSYTDVTLGEAPPLPDSTSTSASFNGTSSLVSLPDKAVAESSYQSIGMWFRTSTPSGVLFSYQKDQVTPGATTAASYSPVLYVGADGKLYGEFGTADPANAMSSPNAVNDGQWHHVALVGNGTSQQLFLDGGRIGSLNAGVNLYSLDASKAYLGAGFLGGSWPSRPNSTPTATFFSGSIADVAYYNRALSDRDITSMYASGRAGTPQMSRVTSSGGRVQAQVAYHSVTGRVSEITDENGGVWQVGAPKASGSSLVYVSSVLGSQPTDYWRLGDTEAPADAVNVVHSNEARYNAVTFNTGQADTSPFSDTYGAIFNGTSSYVKPYDPTNQLYPGTDFPGVEDATVEMWFKTPVNHAASGVLYSYQLNELNNSPTTPSWTPALYVGADGLLRGEFYNGTWNAPITSSTKVNDGKWHHVVLSASPTRQTLYLDNKMVGNLGAMVATNALVSYIGAGTTKSWPSSSADVSYFKGNIAEFAYYERELPPWEVDAHYRAAKSAAQTGPTATLTPVTTVSTIDPTNKTATDTFDLVNGNRLIASTDALGRTTSYGYDVGGFESVEFDPLGMKTVSARDVRGNVVRSTVCRDQTWCDNTYYKYWPDATTANLAPDPRNDQLIEVRDARSQDGADNTYLTKLGYDTSGNRVSVTSPPVAGHTAGRTTTMTYSTTSTPAVGGGSVPPGLPLTTVSAKGATQRTDYNSAGDAVKITDPAGLVTEFTYDGLGRTLTKTVKAEAPLGDLTTTYVYDAAGQVVEQTDPPVLNQVTGAVHTARTITTYDADGNVTYRKVEDTTGGDSPRATRSDYDEHGQMVKTVDPDGTVTLFEYDDYGNRTRTVACGSEPSAGETCPQDDVLRIKTETFDAVGQQLTTTITGADGVSTRVSSKAYYANGNLASDTDAMNWVTEYEYDFNDNVTKVTRTDGVKRFVREENSYDALGNLGMQRADNGANWSLYDYDAAGRLVSSTEQPYDLERVTKYSYDADDHIVTTQSLVGQMQTPMKTVENTYDPMGRITSESVTVKSGALPTGWWRMDEAAGWEAQDSSPSQRTMYSEYNPIGRSDGAAVFNRTAMYRTAQPALNTTQSYSVSAWVKLSDLNQDQAIVGEGGYNNGAFFLKYSKHFNRWEFISALADTASTSWTAVARSSAVPAVNTWVHLVGVFDSGTKDMSLYVNGSLNGSGTNPSPWNGITPLSVGGILIGPNDLQMVNGAIDNVQIFQEALSADEVSSLYGSGNGRKATTTVTPKKLTTDYTVDKRGLITAMTDPMGNRTSFEYDSAGNLAKAVAPSVSTETFGGGAPVPAVPVSRTGYNTFGEATETQDPLTNVLTTRYDAMGRPVKTIRPSYTPPGGDPIPAAETTTTYDRLGQATSSTDALGRTTTYEYDSMGNTVKVTNPAGKVTTSAYDKVGDLIETVDPTGAKTTATYDYLGRVLTSSQVVRQPTPATNTTVYDYGTGAYGTTAAAGPWLRKVTTPEGVSSTTTYNWVGEPISVTDNAGNTTTTEYDGLGRPVRTVLPDGTKKTVAYDGVGRATMRQNLDAGNVVQTTERMGYDDNDNLIWIKDARGTTTNFGYDARGNLTSETQPVTGTSAIGTSFGYDLAGNRTRFTDGRGNAFWTTYNSWGLPESRIEPATFAYSNLPDRTFTVSYDAVGRPVRQDSPGGVSVTNAYDELGQLRRVTGEGAEAATADRVFDYDDAGRVTALSVPSGTNTITYDDRGLPLSISGPADTNSFTYDRDGRMAARTDAAGTTGYTYDTAGRLKTVANATTGINISVGYNKTSQPATITYGASNNVRTLTYDPLHRLKTDTLKNSAGTVTLGSIAYGYDNNGNETSKVTSGFAGAASNTYTYDLANRLTSWSNGTTSTTYAYDDSGNRTQNGSKTFTYDARNQLLTQNDGTSYTYTPRGTLRRAATGSGTYTTDADAFGQVIAQQAAGATVTYTYDALGRAVKPGFTYAGLGNDLAGDGSTIYTRGPDGELLGAGGGSGAGSRYTWTDQHTDVVAQFTATGTALAGSTAYDPLGKVLGTTGMVGNLGYQSEWTESLTGRVNMHARWYNTATGQFDTRDTVDVGAVPDSIDANRFQYGDGNPLTTVDPTGHFGWSSFKRGVSSVARAVTNPVSTFRAATSYTSSAFTYVSSGRAWNDAKKATKKVTTKAKKAWNVTKTSFERWSKKKVQQLKDSYHAARSCLSKGVGKCVKETAKKTVKKAVNSAKATVAAIKKDPWRFAATAAAGLIATVAVGALCATGVGCLILAGVAAGALSAGSGYMVDVSRGDSEFSWSGLAGTMIEGGLDGGLSAGLSRFTGGLGTKALGGGASRLPSLSSRMPGGGAVRAGGGSVRAATAKGGGAGASAPRSAGRASGGDSPDYARRARQENAGCHSFDPSTRVLLADGSSRPISDLKLGDRVLATDPKTGRTAGKPVTRLHLNRDSDLTDVTVSDGKSGKQTVLKTTQNHPFWDATDRRWVDAGQLQPDHRLLVHDAKRLEGDGSGAGMGGGGPGRAVTVVAVRNHSGDKEMHDLTVADIHTYYVVADNDPVLVHNCGGSRPRHDATCACADTGIVTGYHPQVGDTVVLGRAEVGVPLAEKLNGVHFNGKAYANIGENGNPQWVNEVQNALGNDGMNIAVDLGGLDAKAGWGPRDIFEAAARRGSGPGGWRGNAGTDWEMRQIMLKSFRNPNLAGRI</sequence>
<organism evidence="6 7">
    <name type="scientific">Micromonospora chalcea</name>
    <dbReference type="NCBI Taxonomy" id="1874"/>
    <lineage>
        <taxon>Bacteria</taxon>
        <taxon>Bacillati</taxon>
        <taxon>Actinomycetota</taxon>
        <taxon>Actinomycetes</taxon>
        <taxon>Micromonosporales</taxon>
        <taxon>Micromonosporaceae</taxon>
        <taxon>Micromonospora</taxon>
    </lineage>
</organism>
<reference evidence="6 7" key="1">
    <citation type="submission" date="2018-05" db="EMBL/GenBank/DDBJ databases">
        <title>Micromonospora from Atacama Desert.</title>
        <authorList>
            <person name="Carro L."/>
            <person name="Goodfellow M."/>
            <person name="Klenk H.-P."/>
        </authorList>
    </citation>
    <scope>NUCLEOTIDE SEQUENCE [LARGE SCALE GENOMIC DNA]</scope>
    <source>
        <strain evidence="6 7">LB41</strain>
    </source>
</reference>
<dbReference type="InterPro" id="IPR036844">
    <property type="entry name" value="Hint_dom_sf"/>
</dbReference>
<dbReference type="EMBL" id="QGTA01000206">
    <property type="protein sequence ID" value="RQW91400.1"/>
    <property type="molecule type" value="Genomic_DNA"/>
</dbReference>
<dbReference type="InterPro" id="IPR013320">
    <property type="entry name" value="ConA-like_dom_sf"/>
</dbReference>
<dbReference type="PROSITE" id="PS50025">
    <property type="entry name" value="LAM_G_DOMAIN"/>
    <property type="match status" value="1"/>
</dbReference>
<keyword evidence="2" id="KW-0677">Repeat</keyword>
<dbReference type="SMART" id="SM00306">
    <property type="entry name" value="HintN"/>
    <property type="match status" value="1"/>
</dbReference>
<dbReference type="Pfam" id="PF25023">
    <property type="entry name" value="TEN_YD-shell"/>
    <property type="match status" value="1"/>
</dbReference>
<feature type="compositionally biased region" description="Polar residues" evidence="4">
    <location>
        <begin position="40"/>
        <end position="54"/>
    </location>
</feature>
<dbReference type="InterPro" id="IPR001791">
    <property type="entry name" value="Laminin_G"/>
</dbReference>
<feature type="compositionally biased region" description="Gly residues" evidence="4">
    <location>
        <begin position="3176"/>
        <end position="3187"/>
    </location>
</feature>
<dbReference type="InterPro" id="IPR045351">
    <property type="entry name" value="DUF6531"/>
</dbReference>
<comment type="caution">
    <text evidence="6">The sequence shown here is derived from an EMBL/GenBank/DDBJ whole genome shotgun (WGS) entry which is preliminary data.</text>
</comment>
<evidence type="ECO:0000256" key="1">
    <source>
        <dbReference type="ARBA" id="ARBA00022729"/>
    </source>
</evidence>
<dbReference type="NCBIfam" id="TIGR01643">
    <property type="entry name" value="YD_repeat_2x"/>
    <property type="match status" value="7"/>
</dbReference>
<dbReference type="InterPro" id="IPR003587">
    <property type="entry name" value="Hint_dom_N"/>
</dbReference>
<dbReference type="InterPro" id="IPR056823">
    <property type="entry name" value="TEN-like_YD-shell"/>
</dbReference>
<feature type="compositionally biased region" description="Low complexity" evidence="4">
    <location>
        <begin position="3200"/>
        <end position="3212"/>
    </location>
</feature>
<dbReference type="InterPro" id="IPR030934">
    <property type="entry name" value="Intein_C"/>
</dbReference>
<evidence type="ECO:0000313" key="7">
    <source>
        <dbReference type="Proteomes" id="UP000274694"/>
    </source>
</evidence>
<dbReference type="InterPro" id="IPR006530">
    <property type="entry name" value="YD"/>
</dbReference>
<feature type="region of interest" description="Disordered" evidence="4">
    <location>
        <begin position="1"/>
        <end position="67"/>
    </location>
</feature>
<dbReference type="CDD" id="cd00110">
    <property type="entry name" value="LamG"/>
    <property type="match status" value="2"/>
</dbReference>
<keyword evidence="1" id="KW-0732">Signal</keyword>
<dbReference type="PANTHER" id="PTHR32305:SF15">
    <property type="entry name" value="PROTEIN RHSA-RELATED"/>
    <property type="match status" value="1"/>
</dbReference>
<keyword evidence="7" id="KW-1185">Reference proteome</keyword>
<dbReference type="Pfam" id="PF07591">
    <property type="entry name" value="PT-HINT"/>
    <property type="match status" value="1"/>
</dbReference>
<gene>
    <name evidence="6" type="ORF">DLJ60_17355</name>
</gene>
<evidence type="ECO:0000256" key="4">
    <source>
        <dbReference type="SAM" id="MobiDB-lite"/>
    </source>
</evidence>
<dbReference type="InterPro" id="IPR022385">
    <property type="entry name" value="Rhs_assc_core"/>
</dbReference>
<dbReference type="SUPFAM" id="SSF49899">
    <property type="entry name" value="Concanavalin A-like lectins/glucanases"/>
    <property type="match status" value="3"/>
</dbReference>
<dbReference type="Pfam" id="PF13385">
    <property type="entry name" value="Laminin_G_3"/>
    <property type="match status" value="3"/>
</dbReference>
<dbReference type="NCBIfam" id="TIGR03696">
    <property type="entry name" value="Rhs_assc_core"/>
    <property type="match status" value="1"/>
</dbReference>
<protein>
    <recommendedName>
        <fullName evidence="5">Laminin G domain-containing protein</fullName>
    </recommendedName>
</protein>
<dbReference type="CDD" id="cd00081">
    <property type="entry name" value="Hint"/>
    <property type="match status" value="1"/>
</dbReference>
<feature type="domain" description="Laminin G" evidence="5">
    <location>
        <begin position="880"/>
        <end position="1065"/>
    </location>
</feature>
<keyword evidence="3" id="KW-1015">Disulfide bond</keyword>
<dbReference type="NCBIfam" id="NF033679">
    <property type="entry name" value="DNRLRE_dom"/>
    <property type="match status" value="1"/>
</dbReference>
<accession>A0ABX9Y4F8</accession>
<evidence type="ECO:0000259" key="5">
    <source>
        <dbReference type="PROSITE" id="PS50025"/>
    </source>
</evidence>
<dbReference type="InterPro" id="IPR006558">
    <property type="entry name" value="LamG-like"/>
</dbReference>
<evidence type="ECO:0000256" key="2">
    <source>
        <dbReference type="ARBA" id="ARBA00022737"/>
    </source>
</evidence>
<dbReference type="SMART" id="SM00282">
    <property type="entry name" value="LamG"/>
    <property type="match status" value="2"/>
</dbReference>
<dbReference type="Gene3D" id="2.60.120.200">
    <property type="match status" value="3"/>
</dbReference>
<dbReference type="SMART" id="SM00560">
    <property type="entry name" value="LamGL"/>
    <property type="match status" value="1"/>
</dbReference>
<dbReference type="PANTHER" id="PTHR32305">
    <property type="match status" value="1"/>
</dbReference>
<evidence type="ECO:0000313" key="6">
    <source>
        <dbReference type="EMBL" id="RQW91400.1"/>
    </source>
</evidence>
<dbReference type="InterPro" id="IPR050708">
    <property type="entry name" value="T6SS_VgrG/RHS"/>
</dbReference>
<dbReference type="Pfam" id="PF20148">
    <property type="entry name" value="DUF6531"/>
    <property type="match status" value="1"/>
</dbReference>
<dbReference type="Pfam" id="PF05593">
    <property type="entry name" value="RHS_repeat"/>
    <property type="match status" value="8"/>
</dbReference>
<proteinExistence type="predicted"/>
<evidence type="ECO:0000256" key="3">
    <source>
        <dbReference type="ARBA" id="ARBA00023157"/>
    </source>
</evidence>
<dbReference type="SUPFAM" id="SSF51294">
    <property type="entry name" value="Hedgehog/intein (Hint) domain"/>
    <property type="match status" value="1"/>
</dbReference>
<name>A0ABX9Y4F8_MICCH</name>
<feature type="non-terminal residue" evidence="6">
    <location>
        <position position="3531"/>
    </location>
</feature>
<feature type="compositionally biased region" description="Basic and acidic residues" evidence="4">
    <location>
        <begin position="1"/>
        <end position="12"/>
    </location>
</feature>
<dbReference type="InterPro" id="IPR031325">
    <property type="entry name" value="RHS_repeat"/>
</dbReference>